<proteinExistence type="predicted"/>
<evidence type="ECO:0000313" key="2">
    <source>
        <dbReference type="Proteomes" id="UP000191554"/>
    </source>
</evidence>
<accession>A0A1V4SJE1</accession>
<dbReference type="RefSeq" id="WP_080064654.1">
    <property type="nucleotide sequence ID" value="NZ_MZGX01000013.1"/>
</dbReference>
<dbReference type="EMBL" id="MZGX01000013">
    <property type="protein sequence ID" value="OPX43980.1"/>
    <property type="molecule type" value="Genomic_DNA"/>
</dbReference>
<sequence length="76" mass="8700">MTAKAGTTALFLGIIELMKNKIYRANYDTGKRNVQLKIDEIFAENELADSCLKNWQLNDGKRRILLNRKVVFQAAL</sequence>
<dbReference type="AlphaFoldDB" id="A0A1V4SJE1"/>
<evidence type="ECO:0000313" key="1">
    <source>
        <dbReference type="EMBL" id="OPX43980.1"/>
    </source>
</evidence>
<organism evidence="1 2">
    <name type="scientific">Ruminiclostridium hungatei</name>
    <name type="common">Clostridium hungatei</name>
    <dbReference type="NCBI Taxonomy" id="48256"/>
    <lineage>
        <taxon>Bacteria</taxon>
        <taxon>Bacillati</taxon>
        <taxon>Bacillota</taxon>
        <taxon>Clostridia</taxon>
        <taxon>Eubacteriales</taxon>
        <taxon>Oscillospiraceae</taxon>
        <taxon>Ruminiclostridium</taxon>
    </lineage>
</organism>
<name>A0A1V4SJE1_RUMHU</name>
<keyword evidence="2" id="KW-1185">Reference proteome</keyword>
<protein>
    <submittedName>
        <fullName evidence="1">Uncharacterized protein</fullName>
    </submittedName>
</protein>
<dbReference type="Proteomes" id="UP000191554">
    <property type="component" value="Unassembled WGS sequence"/>
</dbReference>
<comment type="caution">
    <text evidence="1">The sequence shown here is derived from an EMBL/GenBank/DDBJ whole genome shotgun (WGS) entry which is preliminary data.</text>
</comment>
<reference evidence="1 2" key="1">
    <citation type="submission" date="2017-03" db="EMBL/GenBank/DDBJ databases">
        <title>Genome sequence of Clostridium hungatei DSM 14427.</title>
        <authorList>
            <person name="Poehlein A."/>
            <person name="Daniel R."/>
        </authorList>
    </citation>
    <scope>NUCLEOTIDE SEQUENCE [LARGE SCALE GENOMIC DNA]</scope>
    <source>
        <strain evidence="1 2">DSM 14427</strain>
    </source>
</reference>
<gene>
    <name evidence="1" type="ORF">CLHUN_22230</name>
</gene>